<sequence>MKEKAESKNMNSKKIDVITFKRELKMDLRKEIEESQCRAVFVDRFNRDKAIVSLKSAQRRLKLNVSTFPEGTRNHGNRMIEFKKDAFNLSVFVTLSFLCKRIWL</sequence>
<accession>A0A1S0TIB6</accession>
<dbReference type="OrthoDB" id="202234at2759"/>
<evidence type="ECO:0000313" key="2">
    <source>
        <dbReference type="EMBL" id="EFO14395.1"/>
    </source>
</evidence>
<dbReference type="CTD" id="9951602"/>
<evidence type="ECO:0000259" key="1">
    <source>
        <dbReference type="Pfam" id="PF01553"/>
    </source>
</evidence>
<dbReference type="InterPro" id="IPR002123">
    <property type="entry name" value="Plipid/glycerol_acylTrfase"/>
</dbReference>
<feature type="domain" description="Phospholipid/glycerol acyltransferase" evidence="1">
    <location>
        <begin position="36"/>
        <end position="89"/>
    </location>
</feature>
<dbReference type="SUPFAM" id="SSF69593">
    <property type="entry name" value="Glycerol-3-phosphate (1)-acyltransferase"/>
    <property type="match status" value="1"/>
</dbReference>
<gene>
    <name evidence="2" type="ORF">LOAG_14124</name>
</gene>
<dbReference type="RefSeq" id="XP_003149674.1">
    <property type="nucleotide sequence ID" value="XM_003149626.1"/>
</dbReference>
<protein>
    <recommendedName>
        <fullName evidence="1">Phospholipid/glycerol acyltransferase domain-containing protein</fullName>
    </recommendedName>
</protein>
<organism evidence="2">
    <name type="scientific">Loa loa</name>
    <name type="common">Eye worm</name>
    <name type="synonym">Filaria loa</name>
    <dbReference type="NCBI Taxonomy" id="7209"/>
    <lineage>
        <taxon>Eukaryota</taxon>
        <taxon>Metazoa</taxon>
        <taxon>Ecdysozoa</taxon>
        <taxon>Nematoda</taxon>
        <taxon>Chromadorea</taxon>
        <taxon>Rhabditida</taxon>
        <taxon>Spirurina</taxon>
        <taxon>Spiruromorpha</taxon>
        <taxon>Filarioidea</taxon>
        <taxon>Onchocercidae</taxon>
        <taxon>Loa</taxon>
    </lineage>
</organism>
<dbReference type="Pfam" id="PF01553">
    <property type="entry name" value="Acyltransferase"/>
    <property type="match status" value="1"/>
</dbReference>
<proteinExistence type="predicted"/>
<reference evidence="2" key="1">
    <citation type="submission" date="2012-04" db="EMBL/GenBank/DDBJ databases">
        <title>The Genome Sequence of Loa loa.</title>
        <authorList>
            <consortium name="The Broad Institute Genome Sequencing Platform"/>
            <consortium name="Broad Institute Genome Sequencing Center for Infectious Disease"/>
            <person name="Nutman T.B."/>
            <person name="Fink D.L."/>
            <person name="Russ C."/>
            <person name="Young S."/>
            <person name="Zeng Q."/>
            <person name="Gargeya S."/>
            <person name="Alvarado L."/>
            <person name="Berlin A."/>
            <person name="Chapman S.B."/>
            <person name="Chen Z."/>
            <person name="Freedman E."/>
            <person name="Gellesch M."/>
            <person name="Goldberg J."/>
            <person name="Griggs A."/>
            <person name="Gujja S."/>
            <person name="Heilman E.R."/>
            <person name="Heiman D."/>
            <person name="Howarth C."/>
            <person name="Mehta T."/>
            <person name="Neiman D."/>
            <person name="Pearson M."/>
            <person name="Roberts A."/>
            <person name="Saif S."/>
            <person name="Shea T."/>
            <person name="Shenoy N."/>
            <person name="Sisk P."/>
            <person name="Stolte C."/>
            <person name="Sykes S."/>
            <person name="White J."/>
            <person name="Yandava C."/>
            <person name="Haas B."/>
            <person name="Henn M.R."/>
            <person name="Nusbaum C."/>
            <person name="Birren B."/>
        </authorList>
    </citation>
    <scope>NUCLEOTIDE SEQUENCE [LARGE SCALE GENOMIC DNA]</scope>
</reference>
<dbReference type="KEGG" id="loa:LOAG_14124"/>
<name>A0A1S0TIB6_LOALO</name>
<dbReference type="EMBL" id="JH712893">
    <property type="protein sequence ID" value="EFO14395.1"/>
    <property type="molecule type" value="Genomic_DNA"/>
</dbReference>
<dbReference type="AlphaFoldDB" id="A0A1S0TIB6"/>
<dbReference type="InParanoid" id="A0A1S0TIB6"/>
<dbReference type="GeneID" id="9951602"/>
<dbReference type="GO" id="GO:0016746">
    <property type="term" value="F:acyltransferase activity"/>
    <property type="evidence" value="ECO:0007669"/>
    <property type="project" value="InterPro"/>
</dbReference>